<protein>
    <submittedName>
        <fullName evidence="3">T9SS type A sorting domain-containing protein</fullName>
    </submittedName>
</protein>
<dbReference type="RefSeq" id="WP_316070038.1">
    <property type="nucleotide sequence ID" value="NZ_JAVNWW010000001.1"/>
</dbReference>
<feature type="chain" id="PRO_5045961268" evidence="1">
    <location>
        <begin position="20"/>
        <end position="248"/>
    </location>
</feature>
<name>A0ABU3TNJ7_9BACT</name>
<dbReference type="Pfam" id="PF18962">
    <property type="entry name" value="Por_Secre_tail"/>
    <property type="match status" value="1"/>
</dbReference>
<feature type="signal peptide" evidence="1">
    <location>
        <begin position="1"/>
        <end position="19"/>
    </location>
</feature>
<dbReference type="InterPro" id="IPR026444">
    <property type="entry name" value="Secre_tail"/>
</dbReference>
<dbReference type="NCBIfam" id="TIGR04183">
    <property type="entry name" value="Por_Secre_tail"/>
    <property type="match status" value="1"/>
</dbReference>
<organism evidence="3 4">
    <name type="scientific">Aquirufa regiilacus</name>
    <dbReference type="NCBI Taxonomy" id="3024868"/>
    <lineage>
        <taxon>Bacteria</taxon>
        <taxon>Pseudomonadati</taxon>
        <taxon>Bacteroidota</taxon>
        <taxon>Cytophagia</taxon>
        <taxon>Cytophagales</taxon>
        <taxon>Flectobacillaceae</taxon>
        <taxon>Aquirufa</taxon>
    </lineage>
</organism>
<accession>A0ABU3TNJ7</accession>
<keyword evidence="4" id="KW-1185">Reference proteome</keyword>
<evidence type="ECO:0000313" key="3">
    <source>
        <dbReference type="EMBL" id="MDU0807437.1"/>
    </source>
</evidence>
<feature type="domain" description="Secretion system C-terminal sorting" evidence="2">
    <location>
        <begin position="175"/>
        <end position="245"/>
    </location>
</feature>
<comment type="caution">
    <text evidence="3">The sequence shown here is derived from an EMBL/GenBank/DDBJ whole genome shotgun (WGS) entry which is preliminary data.</text>
</comment>
<keyword evidence="1" id="KW-0732">Signal</keyword>
<proteinExistence type="predicted"/>
<dbReference type="Proteomes" id="UP001249959">
    <property type="component" value="Unassembled WGS sequence"/>
</dbReference>
<reference evidence="3 4" key="1">
    <citation type="submission" date="2023-09" db="EMBL/GenBank/DDBJ databases">
        <title>Aquirufa genomes.</title>
        <authorList>
            <person name="Pitt A."/>
        </authorList>
    </citation>
    <scope>NUCLEOTIDE SEQUENCE [LARGE SCALE GENOMIC DNA]</scope>
    <source>
        <strain evidence="3 4">LEOWEIH-7C</strain>
    </source>
</reference>
<evidence type="ECO:0000256" key="1">
    <source>
        <dbReference type="SAM" id="SignalP"/>
    </source>
</evidence>
<sequence length="248" mass="27721">MKYLILSAALAFASSTAWAQDKKEATIKIVVEENGKQKVIERHFSDISKAEGELKKFTDSLDLDIKISGDVKKIIRMDVNKREEKGMMMPHHGNEVIIEHKEGNHKPGQEKRVMIIRKGDKDGNIISEDIQGPHEFNMELDGPGNHMKMFRNIHQDVFAEGSKTIHGLKATPNKPFNGKISVKFNAPEKGNVNISILDVNGKEIASDQVKDFQGDYLGQIDLKKTGAGVYFLRVTQGNDGAVRRVKVD</sequence>
<gene>
    <name evidence="3" type="ORF">PQG45_00145</name>
</gene>
<evidence type="ECO:0000313" key="4">
    <source>
        <dbReference type="Proteomes" id="UP001249959"/>
    </source>
</evidence>
<dbReference type="EMBL" id="JAVNWW010000001">
    <property type="protein sequence ID" value="MDU0807437.1"/>
    <property type="molecule type" value="Genomic_DNA"/>
</dbReference>
<evidence type="ECO:0000259" key="2">
    <source>
        <dbReference type="Pfam" id="PF18962"/>
    </source>
</evidence>